<name>A0A0V0RHX3_9BILA</name>
<dbReference type="OrthoDB" id="10571689at2759"/>
<dbReference type="AlphaFoldDB" id="A0A0V0RHX3"/>
<proteinExistence type="predicted"/>
<organism evidence="1 2">
    <name type="scientific">Trichinella nelsoni</name>
    <dbReference type="NCBI Taxonomy" id="6336"/>
    <lineage>
        <taxon>Eukaryota</taxon>
        <taxon>Metazoa</taxon>
        <taxon>Ecdysozoa</taxon>
        <taxon>Nematoda</taxon>
        <taxon>Enoplea</taxon>
        <taxon>Dorylaimia</taxon>
        <taxon>Trichinellida</taxon>
        <taxon>Trichinellidae</taxon>
        <taxon>Trichinella</taxon>
    </lineage>
</organism>
<evidence type="ECO:0000313" key="1">
    <source>
        <dbReference type="EMBL" id="KRX13845.1"/>
    </source>
</evidence>
<evidence type="ECO:0000313" key="2">
    <source>
        <dbReference type="Proteomes" id="UP000054630"/>
    </source>
</evidence>
<reference evidence="1 2" key="1">
    <citation type="submission" date="2015-01" db="EMBL/GenBank/DDBJ databases">
        <title>Evolution of Trichinella species and genotypes.</title>
        <authorList>
            <person name="Korhonen P.K."/>
            <person name="Edoardo P."/>
            <person name="Giuseppe L.R."/>
            <person name="Gasser R.B."/>
        </authorList>
    </citation>
    <scope>NUCLEOTIDE SEQUENCE [LARGE SCALE GENOMIC DNA]</scope>
    <source>
        <strain evidence="1">ISS37</strain>
    </source>
</reference>
<dbReference type="Proteomes" id="UP000054630">
    <property type="component" value="Unassembled WGS sequence"/>
</dbReference>
<dbReference type="EMBL" id="JYDL01000181">
    <property type="protein sequence ID" value="KRX13845.1"/>
    <property type="molecule type" value="Genomic_DNA"/>
</dbReference>
<protein>
    <submittedName>
        <fullName evidence="1">Uncharacterized protein</fullName>
    </submittedName>
</protein>
<sequence length="282" mass="31735">MDDRVFGVRTGGGSTSLRLQHCIAFRWLRFSAPLLIHVGWSSRKRDDGEYMKDERPGCTTQRKCFGRSGHGEVNSHRRPNYRYKDWGWASQHWVGGGWVGGGFYTLNLPWKYVAHVCNTELDVQGCGEGMPLLENNGSCHRKAHHWNTVEWAARPYTTINALWDELSAGVQQLIGDGKMKVQAVQHNESILEGVDRGYITIGGLWTGREQSPKPQLSVMDNEKEGTDGQAFGWEYGGQGFNTKLLVEGCGSAAQLVVRVGWSSKRRQEKEYMKDKSPGRTTQ</sequence>
<accession>A0A0V0RHX3</accession>
<keyword evidence="2" id="KW-1185">Reference proteome</keyword>
<gene>
    <name evidence="1" type="ORF">T07_13236</name>
</gene>
<comment type="caution">
    <text evidence="1">The sequence shown here is derived from an EMBL/GenBank/DDBJ whole genome shotgun (WGS) entry which is preliminary data.</text>
</comment>